<keyword evidence="1" id="KW-0472">Membrane</keyword>
<comment type="caution">
    <text evidence="2">The sequence shown here is derived from an EMBL/GenBank/DDBJ whole genome shotgun (WGS) entry which is preliminary data.</text>
</comment>
<evidence type="ECO:0000313" key="3">
    <source>
        <dbReference type="Proteomes" id="UP000015453"/>
    </source>
</evidence>
<name>S8CLE3_9LAMI</name>
<dbReference type="Proteomes" id="UP000015453">
    <property type="component" value="Unassembled WGS sequence"/>
</dbReference>
<gene>
    <name evidence="2" type="ORF">M569_09186</name>
</gene>
<evidence type="ECO:0000313" key="2">
    <source>
        <dbReference type="EMBL" id="EPS65591.1"/>
    </source>
</evidence>
<accession>S8CLE3</accession>
<dbReference type="EMBL" id="AUSU01004138">
    <property type="protein sequence ID" value="EPS65591.1"/>
    <property type="molecule type" value="Genomic_DNA"/>
</dbReference>
<reference evidence="2 3" key="1">
    <citation type="journal article" date="2013" name="BMC Genomics">
        <title>The miniature genome of a carnivorous plant Genlisea aurea contains a low number of genes and short non-coding sequences.</title>
        <authorList>
            <person name="Leushkin E.V."/>
            <person name="Sutormin R.A."/>
            <person name="Nabieva E.R."/>
            <person name="Penin A.A."/>
            <person name="Kondrashov A.S."/>
            <person name="Logacheva M.D."/>
        </authorList>
    </citation>
    <scope>NUCLEOTIDE SEQUENCE [LARGE SCALE GENOMIC DNA]</scope>
</reference>
<keyword evidence="1" id="KW-0812">Transmembrane</keyword>
<evidence type="ECO:0000256" key="1">
    <source>
        <dbReference type="SAM" id="Phobius"/>
    </source>
</evidence>
<feature type="transmembrane region" description="Helical" evidence="1">
    <location>
        <begin position="63"/>
        <end position="82"/>
    </location>
</feature>
<keyword evidence="1" id="KW-1133">Transmembrane helix</keyword>
<proteinExistence type="predicted"/>
<dbReference type="AlphaFoldDB" id="S8CLE3"/>
<sequence>MNYNFPHLTYSYSIILCDLELHLQASIAFHLRYTGPPPLYDELGIRSPEMASFRFFVDGWRKHGTAVMALSVLFSVLVLLTYHSTIQRSLWGNVETHLHAHKGQITLV</sequence>
<protein>
    <submittedName>
        <fullName evidence="2">Uncharacterized protein</fullName>
    </submittedName>
</protein>
<keyword evidence="3" id="KW-1185">Reference proteome</keyword>
<organism evidence="2 3">
    <name type="scientific">Genlisea aurea</name>
    <dbReference type="NCBI Taxonomy" id="192259"/>
    <lineage>
        <taxon>Eukaryota</taxon>
        <taxon>Viridiplantae</taxon>
        <taxon>Streptophyta</taxon>
        <taxon>Embryophyta</taxon>
        <taxon>Tracheophyta</taxon>
        <taxon>Spermatophyta</taxon>
        <taxon>Magnoliopsida</taxon>
        <taxon>eudicotyledons</taxon>
        <taxon>Gunneridae</taxon>
        <taxon>Pentapetalae</taxon>
        <taxon>asterids</taxon>
        <taxon>lamiids</taxon>
        <taxon>Lamiales</taxon>
        <taxon>Lentibulariaceae</taxon>
        <taxon>Genlisea</taxon>
    </lineage>
</organism>